<proteinExistence type="predicted"/>
<feature type="compositionally biased region" description="Low complexity" evidence="1">
    <location>
        <begin position="259"/>
        <end position="268"/>
    </location>
</feature>
<dbReference type="EMBL" id="FR824469">
    <property type="protein sequence ID" value="CCA26878.1"/>
    <property type="molecule type" value="Genomic_DNA"/>
</dbReference>
<dbReference type="AlphaFoldDB" id="F0WYL3"/>
<name>F0WYL3_9STRA</name>
<dbReference type="EMBL" id="FR824433">
    <property type="protein sequence ID" value="CCA26572.1"/>
    <property type="molecule type" value="Genomic_DNA"/>
</dbReference>
<feature type="compositionally biased region" description="Low complexity" evidence="1">
    <location>
        <begin position="184"/>
        <end position="208"/>
    </location>
</feature>
<evidence type="ECO:0000313" key="2">
    <source>
        <dbReference type="EMBL" id="CCA26572.1"/>
    </source>
</evidence>
<accession>F0WYL3</accession>
<reference evidence="2" key="2">
    <citation type="submission" date="2011-02" db="EMBL/GenBank/DDBJ databases">
        <authorList>
            <person name="MacLean D."/>
        </authorList>
    </citation>
    <scope>NUCLEOTIDE SEQUENCE</scope>
</reference>
<feature type="compositionally biased region" description="Polar residues" evidence="1">
    <location>
        <begin position="78"/>
        <end position="88"/>
    </location>
</feature>
<dbReference type="HOGENOM" id="CLU_599099_0_0_1"/>
<gene>
    <name evidence="2" type="primary">AlNc14C390G11277</name>
    <name evidence="3" type="synonym">AlNc14C426G11560</name>
    <name evidence="2" type="ORF">ALNC14_127160</name>
    <name evidence="3" type="ORF">ALNC14_130220</name>
</gene>
<evidence type="ECO:0000256" key="1">
    <source>
        <dbReference type="SAM" id="MobiDB-lite"/>
    </source>
</evidence>
<feature type="region of interest" description="Disordered" evidence="1">
    <location>
        <begin position="1"/>
        <end position="26"/>
    </location>
</feature>
<feature type="compositionally biased region" description="Basic residues" evidence="1">
    <location>
        <begin position="68"/>
        <end position="77"/>
    </location>
</feature>
<feature type="compositionally biased region" description="Basic and acidic residues" evidence="1">
    <location>
        <begin position="96"/>
        <end position="113"/>
    </location>
</feature>
<feature type="region of interest" description="Disordered" evidence="1">
    <location>
        <begin position="58"/>
        <end position="113"/>
    </location>
</feature>
<sequence length="457" mass="52752">MPHSSIQTGTCRQFDPHSDNTEEAPNVFMERRLSRRRSFAIPSWHEVRRFARDITHRSVEEAESETHKSKRGLKGRNRSATASPTSLNEAIDAEEYERTPLPHQPAEKTGGKDELKMKKIFGFRRHSYDAMEAEPAEETLEENLKGSIHQRAQAFFHAYPSGRQHRRSRATKYGTKNYCDDEASSPSSHAILSPSKRSHSSRGSIDSGSLTKRKLKKYLKFAMMHDSLNSDEEKDRDLQQERRSFTKRVFEKKRYAPNSPTETESSSPCQLEDDALAALNDTTRHVSFRETPTYFPDDTTACYIELEHYEDIFERVACFAAHDQRRKARKIREFLERTLAFLNQSDTKHGIVTKLSNEEIRMWRRVISHDWDAEETTSTDQQDLVGLVDAEHGNFQQSLATDLRTEWKAPDELEQLEKIVEIVNSCVSFGEIPFSLLSIAKLCQLEFVQESEEDGWL</sequence>
<evidence type="ECO:0000313" key="3">
    <source>
        <dbReference type="EMBL" id="CCA26878.1"/>
    </source>
</evidence>
<organism evidence="2">
    <name type="scientific">Albugo laibachii Nc14</name>
    <dbReference type="NCBI Taxonomy" id="890382"/>
    <lineage>
        <taxon>Eukaryota</taxon>
        <taxon>Sar</taxon>
        <taxon>Stramenopiles</taxon>
        <taxon>Oomycota</taxon>
        <taxon>Peronosporomycetes</taxon>
        <taxon>Albuginales</taxon>
        <taxon>Albuginaceae</taxon>
        <taxon>Albugo</taxon>
    </lineage>
</organism>
<feature type="compositionally biased region" description="Basic and acidic residues" evidence="1">
    <location>
        <begin position="58"/>
        <end position="67"/>
    </location>
</feature>
<feature type="region of interest" description="Disordered" evidence="1">
    <location>
        <begin position="176"/>
        <end position="208"/>
    </location>
</feature>
<protein>
    <submittedName>
        <fullName evidence="2">Uncharacterized protein AlNc14C390G11277</fullName>
    </submittedName>
    <submittedName>
        <fullName evidence="3">Uncharacterized protein AlNc14C426G11560</fullName>
    </submittedName>
</protein>
<feature type="region of interest" description="Disordered" evidence="1">
    <location>
        <begin position="249"/>
        <end position="269"/>
    </location>
</feature>
<reference evidence="2" key="1">
    <citation type="journal article" date="2011" name="PLoS Biol.">
        <title>Gene gain and loss during evolution of obligate parasitism in the white rust pathogen of Arabidopsis thaliana.</title>
        <authorList>
            <person name="Kemen E."/>
            <person name="Gardiner A."/>
            <person name="Schultz-Larsen T."/>
            <person name="Kemen A.C."/>
            <person name="Balmuth A.L."/>
            <person name="Robert-Seilaniantz A."/>
            <person name="Bailey K."/>
            <person name="Holub E."/>
            <person name="Studholme D.J."/>
            <person name="Maclean D."/>
            <person name="Jones J.D."/>
        </authorList>
    </citation>
    <scope>NUCLEOTIDE SEQUENCE</scope>
</reference>
<feature type="compositionally biased region" description="Polar residues" evidence="1">
    <location>
        <begin position="1"/>
        <end position="11"/>
    </location>
</feature>